<gene>
    <name evidence="3" type="ORF">L5515_016470</name>
</gene>
<reference evidence="3 4" key="1">
    <citation type="submission" date="2022-04" db="EMBL/GenBank/DDBJ databases">
        <title>Chromosome-level reference genomes for two strains of Caenorhabditis briggsae: an improved platform for comparative genomics.</title>
        <authorList>
            <person name="Stevens L."/>
            <person name="Andersen E."/>
        </authorList>
    </citation>
    <scope>NUCLEOTIDE SEQUENCE [LARGE SCALE GENOMIC DNA]</scope>
    <source>
        <strain evidence="3">VX34</strain>
        <tissue evidence="3">Whole-organism</tissue>
    </source>
</reference>
<keyword evidence="2" id="KW-0732">Signal</keyword>
<sequence>MNFESFLLIFLKKLIPAGLCSTKLKAEKFQSDSRHRGSARTVNLRRRQEGEGGKLGVSRSWEMEIGAQDESEETPKDQASKNSLRTPNSKAPLKLQTR</sequence>
<accession>A0AAE9JQ64</accession>
<evidence type="ECO:0000256" key="1">
    <source>
        <dbReference type="SAM" id="MobiDB-lite"/>
    </source>
</evidence>
<dbReference type="Proteomes" id="UP000829354">
    <property type="component" value="Chromosome X"/>
</dbReference>
<feature type="signal peptide" evidence="2">
    <location>
        <begin position="1"/>
        <end position="22"/>
    </location>
</feature>
<keyword evidence="4" id="KW-1185">Reference proteome</keyword>
<feature type="compositionally biased region" description="Polar residues" evidence="1">
    <location>
        <begin position="80"/>
        <end position="89"/>
    </location>
</feature>
<protein>
    <submittedName>
        <fullName evidence="3">Uncharacterized protein</fullName>
    </submittedName>
</protein>
<evidence type="ECO:0000313" key="4">
    <source>
        <dbReference type="Proteomes" id="UP000829354"/>
    </source>
</evidence>
<name>A0AAE9JQ64_CAEBR</name>
<feature type="chain" id="PRO_5042105360" evidence="2">
    <location>
        <begin position="23"/>
        <end position="98"/>
    </location>
</feature>
<feature type="region of interest" description="Disordered" evidence="1">
    <location>
        <begin position="27"/>
        <end position="98"/>
    </location>
</feature>
<evidence type="ECO:0000256" key="2">
    <source>
        <dbReference type="SAM" id="SignalP"/>
    </source>
</evidence>
<proteinExistence type="predicted"/>
<evidence type="ECO:0000313" key="3">
    <source>
        <dbReference type="EMBL" id="UMM39387.1"/>
    </source>
</evidence>
<dbReference type="AlphaFoldDB" id="A0AAE9JQ64"/>
<dbReference type="EMBL" id="CP092625">
    <property type="protein sequence ID" value="UMM39387.1"/>
    <property type="molecule type" value="Genomic_DNA"/>
</dbReference>
<organism evidence="3 4">
    <name type="scientific">Caenorhabditis briggsae</name>
    <dbReference type="NCBI Taxonomy" id="6238"/>
    <lineage>
        <taxon>Eukaryota</taxon>
        <taxon>Metazoa</taxon>
        <taxon>Ecdysozoa</taxon>
        <taxon>Nematoda</taxon>
        <taxon>Chromadorea</taxon>
        <taxon>Rhabditida</taxon>
        <taxon>Rhabditina</taxon>
        <taxon>Rhabditomorpha</taxon>
        <taxon>Rhabditoidea</taxon>
        <taxon>Rhabditidae</taxon>
        <taxon>Peloderinae</taxon>
        <taxon>Caenorhabditis</taxon>
    </lineage>
</organism>